<evidence type="ECO:0000256" key="1">
    <source>
        <dbReference type="ARBA" id="ARBA00022692"/>
    </source>
</evidence>
<keyword evidence="1 3" id="KW-0812">Transmembrane</keyword>
<feature type="transmembrane region" description="Helical" evidence="3">
    <location>
        <begin position="39"/>
        <end position="63"/>
    </location>
</feature>
<dbReference type="EMBL" id="PKGS01000002">
    <property type="protein sequence ID" value="PKZ17072.1"/>
    <property type="molecule type" value="Genomic_DNA"/>
</dbReference>
<gene>
    <name evidence="5" type="primary">folT</name>
    <name evidence="4" type="ORF">CYJ34_04630</name>
    <name evidence="5" type="ORF">NCTC9810_00707</name>
</gene>
<proteinExistence type="predicted"/>
<evidence type="ECO:0000256" key="2">
    <source>
        <dbReference type="ARBA" id="ARBA00022989"/>
    </source>
</evidence>
<reference evidence="5 7" key="2">
    <citation type="submission" date="2018-06" db="EMBL/GenBank/DDBJ databases">
        <authorList>
            <consortium name="Pathogen Informatics"/>
            <person name="Doyle S."/>
        </authorList>
    </citation>
    <scope>NUCLEOTIDE SEQUENCE [LARGE SCALE GENOMIC DNA]</scope>
    <source>
        <strain evidence="5 7">NCTC9810</strain>
    </source>
</reference>
<feature type="transmembrane region" description="Helical" evidence="3">
    <location>
        <begin position="6"/>
        <end position="27"/>
    </location>
</feature>
<feature type="transmembrane region" description="Helical" evidence="3">
    <location>
        <begin position="107"/>
        <end position="126"/>
    </location>
</feature>
<dbReference type="NCBIfam" id="TIGR04518">
    <property type="entry name" value="ECF_S_folT_fam"/>
    <property type="match status" value="1"/>
</dbReference>
<keyword evidence="6" id="KW-1185">Reference proteome</keyword>
<dbReference type="GO" id="GO:0016020">
    <property type="term" value="C:membrane"/>
    <property type="evidence" value="ECO:0007669"/>
    <property type="project" value="InterPro"/>
</dbReference>
<dbReference type="InterPro" id="IPR009825">
    <property type="entry name" value="ECF_substrate-spec-like"/>
</dbReference>
<dbReference type="PANTHER" id="PTHR37815">
    <property type="entry name" value="UPF0397 PROTEIN BC_2624-RELATED"/>
    <property type="match status" value="1"/>
</dbReference>
<dbReference type="Proteomes" id="UP000255124">
    <property type="component" value="Unassembled WGS sequence"/>
</dbReference>
<feature type="transmembrane region" description="Helical" evidence="3">
    <location>
        <begin position="75"/>
        <end position="95"/>
    </location>
</feature>
<dbReference type="RefSeq" id="WP_101540143.1">
    <property type="nucleotide sequence ID" value="NZ_CALTZC010000032.1"/>
</dbReference>
<sequence>MKNKLTVNMITKMAIFAALTVIFRRFLTITIFASTKIGLGYLPTIMAGILYGPLAGGITGGVADVVGMLIKPDGVFHPGFTLSSILIGAIPGFISYNIFKRNFKNKLDWICVTSTIVVFMGIRLLLDSLWLTHLYSNPYLFYVIRNVLKDAVEAGINAIILIILIPKVEKYAYEKL</sequence>
<evidence type="ECO:0000313" key="7">
    <source>
        <dbReference type="Proteomes" id="UP000255124"/>
    </source>
</evidence>
<keyword evidence="2 3" id="KW-1133">Transmembrane helix</keyword>
<accession>A0A2I1MAD0</accession>
<evidence type="ECO:0000313" key="4">
    <source>
        <dbReference type="EMBL" id="PKZ17072.1"/>
    </source>
</evidence>
<keyword evidence="3" id="KW-0472">Membrane</keyword>
<evidence type="ECO:0000256" key="3">
    <source>
        <dbReference type="SAM" id="Phobius"/>
    </source>
</evidence>
<dbReference type="PANTHER" id="PTHR37815:SF3">
    <property type="entry name" value="UPF0397 PROTEIN SPR0429"/>
    <property type="match status" value="1"/>
</dbReference>
<name>A0A2I1MAD0_9FIRM</name>
<dbReference type="OrthoDB" id="4624at2"/>
<dbReference type="Gene3D" id="1.10.1760.20">
    <property type="match status" value="1"/>
</dbReference>
<dbReference type="Pfam" id="PF07155">
    <property type="entry name" value="ECF-ribofla_trS"/>
    <property type="match status" value="1"/>
</dbReference>
<dbReference type="Proteomes" id="UP000234335">
    <property type="component" value="Unassembled WGS sequence"/>
</dbReference>
<evidence type="ECO:0000313" key="5">
    <source>
        <dbReference type="EMBL" id="SUU92378.1"/>
    </source>
</evidence>
<feature type="transmembrane region" description="Helical" evidence="3">
    <location>
        <begin position="146"/>
        <end position="165"/>
    </location>
</feature>
<protein>
    <submittedName>
        <fullName evidence="5">Folate ECF transporter S component FolT</fullName>
    </submittedName>
</protein>
<reference evidence="4 6" key="1">
    <citation type="submission" date="2017-12" db="EMBL/GenBank/DDBJ databases">
        <title>Phylogenetic diversity of female urinary microbiome.</title>
        <authorList>
            <person name="Thomas-White K."/>
            <person name="Wolfe A.J."/>
        </authorList>
    </citation>
    <scope>NUCLEOTIDE SEQUENCE [LARGE SCALE GENOMIC DNA]</scope>
    <source>
        <strain evidence="4 6">UMB0119</strain>
    </source>
</reference>
<organism evidence="4 6">
    <name type="scientific">Anaerococcus octavius</name>
    <dbReference type="NCBI Taxonomy" id="54007"/>
    <lineage>
        <taxon>Bacteria</taxon>
        <taxon>Bacillati</taxon>
        <taxon>Bacillota</taxon>
        <taxon>Tissierellia</taxon>
        <taxon>Tissierellales</taxon>
        <taxon>Peptoniphilaceae</taxon>
        <taxon>Anaerococcus</taxon>
    </lineage>
</organism>
<dbReference type="InterPro" id="IPR030949">
    <property type="entry name" value="ECF_S_folate_fam"/>
</dbReference>
<dbReference type="AlphaFoldDB" id="A0A2I1MAD0"/>
<dbReference type="EMBL" id="UFTA01000002">
    <property type="protein sequence ID" value="SUU92378.1"/>
    <property type="molecule type" value="Genomic_DNA"/>
</dbReference>
<evidence type="ECO:0000313" key="6">
    <source>
        <dbReference type="Proteomes" id="UP000234335"/>
    </source>
</evidence>